<dbReference type="Proteomes" id="UP000095085">
    <property type="component" value="Unassembled WGS sequence"/>
</dbReference>
<reference evidence="2" key="1">
    <citation type="submission" date="2016-05" db="EMBL/GenBank/DDBJ databases">
        <title>Comparative genomics of biotechnologically important yeasts.</title>
        <authorList>
            <consortium name="DOE Joint Genome Institute"/>
            <person name="Riley R."/>
            <person name="Haridas S."/>
            <person name="Wolfe K.H."/>
            <person name="Lopes M.R."/>
            <person name="Hittinger C.T."/>
            <person name="Goker M."/>
            <person name="Salamov A."/>
            <person name="Wisecaver J."/>
            <person name="Long T.M."/>
            <person name="Aerts A.L."/>
            <person name="Barry K."/>
            <person name="Choi C."/>
            <person name="Clum A."/>
            <person name="Coughlan A.Y."/>
            <person name="Deshpande S."/>
            <person name="Douglass A.P."/>
            <person name="Hanson S.J."/>
            <person name="Klenk H.-P."/>
            <person name="Labutti K."/>
            <person name="Lapidus A."/>
            <person name="Lindquist E."/>
            <person name="Lipzen A."/>
            <person name="Meier-Kolthoff J.P."/>
            <person name="Ohm R.A."/>
            <person name="Otillar R.P."/>
            <person name="Pangilinan J."/>
            <person name="Peng Y."/>
            <person name="Rokas A."/>
            <person name="Rosa C.A."/>
            <person name="Scheuner C."/>
            <person name="Sibirny A.A."/>
            <person name="Slot J.C."/>
            <person name="Stielow J.B."/>
            <person name="Sun H."/>
            <person name="Kurtzman C.P."/>
            <person name="Blackwell M."/>
            <person name="Grigoriev I.V."/>
            <person name="Jeffries T.W."/>
        </authorList>
    </citation>
    <scope>NUCLEOTIDE SEQUENCE [LARGE SCALE GENOMIC DNA]</scope>
    <source>
        <strain evidence="2">NRRL Y-1933</strain>
    </source>
</reference>
<name>A0A1E4RSD1_9ASCO</name>
<dbReference type="AlphaFoldDB" id="A0A1E4RSD1"/>
<evidence type="ECO:0000313" key="2">
    <source>
        <dbReference type="Proteomes" id="UP000095085"/>
    </source>
</evidence>
<protein>
    <submittedName>
        <fullName evidence="1">Uncharacterized protein</fullName>
    </submittedName>
</protein>
<proteinExistence type="predicted"/>
<dbReference type="RefSeq" id="XP_020079259.1">
    <property type="nucleotide sequence ID" value="XM_020220586.1"/>
</dbReference>
<organism evidence="1 2">
    <name type="scientific">Hyphopichia burtonii NRRL Y-1933</name>
    <dbReference type="NCBI Taxonomy" id="984485"/>
    <lineage>
        <taxon>Eukaryota</taxon>
        <taxon>Fungi</taxon>
        <taxon>Dikarya</taxon>
        <taxon>Ascomycota</taxon>
        <taxon>Saccharomycotina</taxon>
        <taxon>Pichiomycetes</taxon>
        <taxon>Debaryomycetaceae</taxon>
        <taxon>Hyphopichia</taxon>
    </lineage>
</organism>
<sequence>MYDYWPSLIPKHNLSVVGITKTQNTYLLLCLRYFMHVEDLREKILGIVQKTLLSKF</sequence>
<evidence type="ECO:0000313" key="1">
    <source>
        <dbReference type="EMBL" id="ODV70192.1"/>
    </source>
</evidence>
<gene>
    <name evidence="1" type="ORF">HYPBUDRAFT_151617</name>
</gene>
<keyword evidence="2" id="KW-1185">Reference proteome</keyword>
<dbReference type="EMBL" id="KV454538">
    <property type="protein sequence ID" value="ODV70192.1"/>
    <property type="molecule type" value="Genomic_DNA"/>
</dbReference>
<accession>A0A1E4RSD1</accession>
<dbReference type="GeneID" id="30995136"/>